<name>A0ABV3XDH9_9ACTN</name>
<keyword evidence="1 3" id="KW-0853">WD repeat</keyword>
<sequence length="233" mass="24843">MVWDLERELPVRVLRAARRRVDAVAFSHDGRWLITAGERELRVFDDRGAQVRALALPPVEARLVGGRATGTVHAVAFTPGDRHVVVAGDDGLVRQFDAGGHQVQVWEHPASILALAVYADGLVTGSAAGRVSSWRWDGRPLWRSDHDGSVAHVAVSTDGGLVATAAADCTVRLWDRTGTATAESPLARRSVGVAFPADGTGLLTATQVGALEVWEPATGEARDDRPVRGRPGE</sequence>
<evidence type="ECO:0000256" key="1">
    <source>
        <dbReference type="ARBA" id="ARBA00022574"/>
    </source>
</evidence>
<comment type="caution">
    <text evidence="4">The sequence shown here is derived from an EMBL/GenBank/DDBJ whole genome shotgun (WGS) entry which is preliminary data.</text>
</comment>
<organism evidence="4 5">
    <name type="scientific">Geodermatophilus maliterrae</name>
    <dbReference type="NCBI Taxonomy" id="3162531"/>
    <lineage>
        <taxon>Bacteria</taxon>
        <taxon>Bacillati</taxon>
        <taxon>Actinomycetota</taxon>
        <taxon>Actinomycetes</taxon>
        <taxon>Geodermatophilales</taxon>
        <taxon>Geodermatophilaceae</taxon>
        <taxon>Geodermatophilus</taxon>
    </lineage>
</organism>
<dbReference type="Proteomes" id="UP001560045">
    <property type="component" value="Unassembled WGS sequence"/>
</dbReference>
<protein>
    <submittedName>
        <fullName evidence="4">WD40 repeat domain-containing protein</fullName>
    </submittedName>
</protein>
<dbReference type="PANTHER" id="PTHR19848:SF8">
    <property type="entry name" value="F-BOX AND WD REPEAT DOMAIN CONTAINING 7"/>
    <property type="match status" value="1"/>
</dbReference>
<dbReference type="RefSeq" id="WP_369205669.1">
    <property type="nucleotide sequence ID" value="NZ_JBFNXQ010000023.1"/>
</dbReference>
<evidence type="ECO:0000256" key="3">
    <source>
        <dbReference type="PROSITE-ProRule" id="PRU00221"/>
    </source>
</evidence>
<dbReference type="Gene3D" id="2.130.10.10">
    <property type="entry name" value="YVTN repeat-like/Quinoprotein amine dehydrogenase"/>
    <property type="match status" value="2"/>
</dbReference>
<evidence type="ECO:0000313" key="4">
    <source>
        <dbReference type="EMBL" id="MEX5718627.1"/>
    </source>
</evidence>
<dbReference type="SMART" id="SM00320">
    <property type="entry name" value="WD40"/>
    <property type="match status" value="4"/>
</dbReference>
<dbReference type="InterPro" id="IPR001680">
    <property type="entry name" value="WD40_rpt"/>
</dbReference>
<evidence type="ECO:0000256" key="2">
    <source>
        <dbReference type="ARBA" id="ARBA00022737"/>
    </source>
</evidence>
<evidence type="ECO:0000313" key="5">
    <source>
        <dbReference type="Proteomes" id="UP001560045"/>
    </source>
</evidence>
<keyword evidence="2" id="KW-0677">Repeat</keyword>
<dbReference type="EMBL" id="JBFNXQ010000023">
    <property type="protein sequence ID" value="MEX5718627.1"/>
    <property type="molecule type" value="Genomic_DNA"/>
</dbReference>
<dbReference type="Pfam" id="PF00400">
    <property type="entry name" value="WD40"/>
    <property type="match status" value="3"/>
</dbReference>
<gene>
    <name evidence="4" type="ORF">ABQ292_09655</name>
</gene>
<dbReference type="InterPro" id="IPR011047">
    <property type="entry name" value="Quinoprotein_ADH-like_sf"/>
</dbReference>
<dbReference type="PANTHER" id="PTHR19848">
    <property type="entry name" value="WD40 REPEAT PROTEIN"/>
    <property type="match status" value="1"/>
</dbReference>
<reference evidence="4 5" key="1">
    <citation type="submission" date="2024-06" db="EMBL/GenBank/DDBJ databases">
        <title>Draft genome sequence of Geodermatophilus badlandi, a novel member of the Geodermatophilaceae isolated from badland sedimentary rocks in the Red desert, Wyoming, USA.</title>
        <authorList>
            <person name="Ben Tekaya S."/>
            <person name="Nouioui I."/>
            <person name="Flores G.M."/>
            <person name="Shaal M.N."/>
            <person name="Bredoire F."/>
            <person name="Basile F."/>
            <person name="Van Diepen L."/>
            <person name="Ward N.L."/>
        </authorList>
    </citation>
    <scope>NUCLEOTIDE SEQUENCE [LARGE SCALE GENOMIC DNA]</scope>
    <source>
        <strain evidence="4 5">WL48A</strain>
    </source>
</reference>
<feature type="repeat" description="WD" evidence="3">
    <location>
        <begin position="143"/>
        <end position="175"/>
    </location>
</feature>
<dbReference type="SUPFAM" id="SSF50998">
    <property type="entry name" value="Quinoprotein alcohol dehydrogenase-like"/>
    <property type="match status" value="1"/>
</dbReference>
<accession>A0ABV3XDH9</accession>
<proteinExistence type="predicted"/>
<dbReference type="PROSITE" id="PS50082">
    <property type="entry name" value="WD_REPEATS_2"/>
    <property type="match status" value="1"/>
</dbReference>
<dbReference type="PROSITE" id="PS50294">
    <property type="entry name" value="WD_REPEATS_REGION"/>
    <property type="match status" value="1"/>
</dbReference>
<keyword evidence="5" id="KW-1185">Reference proteome</keyword>
<dbReference type="InterPro" id="IPR015943">
    <property type="entry name" value="WD40/YVTN_repeat-like_dom_sf"/>
</dbReference>